<evidence type="ECO:0000313" key="5">
    <source>
        <dbReference type="EMBL" id="AVM02177.1"/>
    </source>
</evidence>
<dbReference type="GO" id="GO:0003700">
    <property type="term" value="F:DNA-binding transcription factor activity"/>
    <property type="evidence" value="ECO:0007669"/>
    <property type="project" value="InterPro"/>
</dbReference>
<dbReference type="Proteomes" id="UP000239814">
    <property type="component" value="Chromosome"/>
</dbReference>
<dbReference type="PRINTS" id="PR00778">
    <property type="entry name" value="HTHARSR"/>
</dbReference>
<gene>
    <name evidence="5" type="ORF">C6V83_11030</name>
</gene>
<keyword evidence="2" id="KW-0238">DNA-binding</keyword>
<dbReference type="InterPro" id="IPR011991">
    <property type="entry name" value="ArsR-like_HTH"/>
</dbReference>
<dbReference type="NCBIfam" id="NF033788">
    <property type="entry name" value="HTH_metalloreg"/>
    <property type="match status" value="1"/>
</dbReference>
<proteinExistence type="predicted"/>
<feature type="domain" description="HTH arsR-type" evidence="4">
    <location>
        <begin position="9"/>
        <end position="103"/>
    </location>
</feature>
<evidence type="ECO:0000259" key="4">
    <source>
        <dbReference type="PROSITE" id="PS50987"/>
    </source>
</evidence>
<dbReference type="PANTHER" id="PTHR33154">
    <property type="entry name" value="TRANSCRIPTIONAL REGULATOR, ARSR FAMILY"/>
    <property type="match status" value="1"/>
</dbReference>
<dbReference type="OrthoDB" id="3401849at2"/>
<evidence type="ECO:0000313" key="6">
    <source>
        <dbReference type="Proteomes" id="UP000239814"/>
    </source>
</evidence>
<dbReference type="SUPFAM" id="SSF46785">
    <property type="entry name" value="Winged helix' DNA-binding domain"/>
    <property type="match status" value="1"/>
</dbReference>
<accession>A0A2S0KKG9</accession>
<dbReference type="CDD" id="cd00090">
    <property type="entry name" value="HTH_ARSR"/>
    <property type="match status" value="1"/>
</dbReference>
<dbReference type="InterPro" id="IPR001845">
    <property type="entry name" value="HTH_ArsR_DNA-bd_dom"/>
</dbReference>
<dbReference type="Pfam" id="PF01022">
    <property type="entry name" value="HTH_5"/>
    <property type="match status" value="1"/>
</dbReference>
<evidence type="ECO:0000256" key="2">
    <source>
        <dbReference type="ARBA" id="ARBA00023125"/>
    </source>
</evidence>
<dbReference type="InterPro" id="IPR036390">
    <property type="entry name" value="WH_DNA-bd_sf"/>
</dbReference>
<name>A0A2S0KKG9_9ACTN</name>
<organism evidence="5 6">
    <name type="scientific">Gordonia iterans</name>
    <dbReference type="NCBI Taxonomy" id="1004901"/>
    <lineage>
        <taxon>Bacteria</taxon>
        <taxon>Bacillati</taxon>
        <taxon>Actinomycetota</taxon>
        <taxon>Actinomycetes</taxon>
        <taxon>Mycobacteriales</taxon>
        <taxon>Gordoniaceae</taxon>
        <taxon>Gordonia</taxon>
    </lineage>
</organism>
<sequence length="126" mass="13181">MIDGGAVPIDEVSTAAYAHLFQALAEPTRLAIVQHLASGEHRVCDLVEHMGLAQSTVSKHVSFLAECGLLTCRPEGRASWYALAEPALLRILIAAAEKMLDATGNPAVLCSHLRPDGVGVVVGNGA</sequence>
<reference evidence="5 6" key="1">
    <citation type="submission" date="2018-03" db="EMBL/GenBank/DDBJ databases">
        <title>Characteristics and genome of n-alkane degrading marine bacteria Gordonia iterans isolated from crude oil contaminated in Tae-an, South Korea.</title>
        <authorList>
            <person name="Lee S.-S."/>
            <person name="Kim H."/>
        </authorList>
    </citation>
    <scope>NUCLEOTIDE SEQUENCE [LARGE SCALE GENOMIC DNA]</scope>
    <source>
        <strain evidence="5 6">Co17</strain>
    </source>
</reference>
<dbReference type="AlphaFoldDB" id="A0A2S0KKG9"/>
<dbReference type="GO" id="GO:0003677">
    <property type="term" value="F:DNA binding"/>
    <property type="evidence" value="ECO:0007669"/>
    <property type="project" value="UniProtKB-KW"/>
</dbReference>
<dbReference type="InterPro" id="IPR036388">
    <property type="entry name" value="WH-like_DNA-bd_sf"/>
</dbReference>
<evidence type="ECO:0000256" key="1">
    <source>
        <dbReference type="ARBA" id="ARBA00023015"/>
    </source>
</evidence>
<protein>
    <submittedName>
        <fullName evidence="5">ArsR family transcriptional regulator</fullName>
    </submittedName>
</protein>
<keyword evidence="3" id="KW-0804">Transcription</keyword>
<keyword evidence="6" id="KW-1185">Reference proteome</keyword>
<dbReference type="PROSITE" id="PS50987">
    <property type="entry name" value="HTH_ARSR_2"/>
    <property type="match status" value="1"/>
</dbReference>
<dbReference type="InterPro" id="IPR051081">
    <property type="entry name" value="HTH_MetalResp_TranReg"/>
</dbReference>
<dbReference type="KEGG" id="git:C6V83_11030"/>
<dbReference type="EMBL" id="CP027433">
    <property type="protein sequence ID" value="AVM02177.1"/>
    <property type="molecule type" value="Genomic_DNA"/>
</dbReference>
<dbReference type="SMART" id="SM00418">
    <property type="entry name" value="HTH_ARSR"/>
    <property type="match status" value="1"/>
</dbReference>
<dbReference type="Gene3D" id="1.10.10.10">
    <property type="entry name" value="Winged helix-like DNA-binding domain superfamily/Winged helix DNA-binding domain"/>
    <property type="match status" value="1"/>
</dbReference>
<dbReference type="PANTHER" id="PTHR33154:SF33">
    <property type="entry name" value="TRANSCRIPTIONAL REPRESSOR SDPR"/>
    <property type="match status" value="1"/>
</dbReference>
<evidence type="ECO:0000256" key="3">
    <source>
        <dbReference type="ARBA" id="ARBA00023163"/>
    </source>
</evidence>
<keyword evidence="1" id="KW-0805">Transcription regulation</keyword>